<feature type="domain" description="ABC transporter" evidence="3">
    <location>
        <begin position="2"/>
        <end position="213"/>
    </location>
</feature>
<evidence type="ECO:0000259" key="3">
    <source>
        <dbReference type="PROSITE" id="PS50893"/>
    </source>
</evidence>
<dbReference type="Pfam" id="PF00005">
    <property type="entry name" value="ABC_tran"/>
    <property type="match status" value="2"/>
</dbReference>
<evidence type="ECO:0000256" key="1">
    <source>
        <dbReference type="ARBA" id="ARBA00022741"/>
    </source>
</evidence>
<dbReference type="PROSITE" id="PS50893">
    <property type="entry name" value="ABC_TRANSPORTER_2"/>
    <property type="match status" value="1"/>
</dbReference>
<keyword evidence="1" id="KW-0547">Nucleotide-binding</keyword>
<dbReference type="Pfam" id="PF12848">
    <property type="entry name" value="ABC_tran_Xtn"/>
    <property type="match status" value="1"/>
</dbReference>
<dbReference type="Gene3D" id="3.40.50.300">
    <property type="entry name" value="P-loop containing nucleotide triphosphate hydrolases"/>
    <property type="match status" value="2"/>
</dbReference>
<comment type="caution">
    <text evidence="4">The sequence shown here is derived from an EMBL/GenBank/DDBJ whole genome shotgun (WGS) entry which is preliminary data.</text>
</comment>
<dbReference type="CDD" id="cd03221">
    <property type="entry name" value="ABCF_EF-3"/>
    <property type="match status" value="1"/>
</dbReference>
<evidence type="ECO:0000313" key="5">
    <source>
        <dbReference type="Proteomes" id="UP000230683"/>
    </source>
</evidence>
<dbReference type="SUPFAM" id="SSF52540">
    <property type="entry name" value="P-loop containing nucleoside triphosphate hydrolases"/>
    <property type="match status" value="2"/>
</dbReference>
<protein>
    <recommendedName>
        <fullName evidence="3">ABC transporter domain-containing protein</fullName>
    </recommendedName>
</protein>
<dbReference type="InterPro" id="IPR051309">
    <property type="entry name" value="ABCF_ATPase"/>
</dbReference>
<dbReference type="GO" id="GO:0016887">
    <property type="term" value="F:ATP hydrolysis activity"/>
    <property type="evidence" value="ECO:0007669"/>
    <property type="project" value="InterPro"/>
</dbReference>
<dbReference type="GO" id="GO:0005524">
    <property type="term" value="F:ATP binding"/>
    <property type="evidence" value="ECO:0007669"/>
    <property type="project" value="UniProtKB-KW"/>
</dbReference>
<dbReference type="PANTHER" id="PTHR42855:SF2">
    <property type="entry name" value="DRUG RESISTANCE ABC TRANSPORTER,ATP-BINDING PROTEIN"/>
    <property type="match status" value="1"/>
</dbReference>
<dbReference type="SMART" id="SM00382">
    <property type="entry name" value="AAA"/>
    <property type="match status" value="1"/>
</dbReference>
<dbReference type="PANTHER" id="PTHR42855">
    <property type="entry name" value="ABC TRANSPORTER ATP-BINDING SUBUNIT"/>
    <property type="match status" value="1"/>
</dbReference>
<dbReference type="InterPro" id="IPR032781">
    <property type="entry name" value="ABC_tran_Xtn"/>
</dbReference>
<proteinExistence type="predicted"/>
<dbReference type="InterPro" id="IPR027417">
    <property type="entry name" value="P-loop_NTPase"/>
</dbReference>
<sequence>MIKASNLSKSYSGDYVFTNVNFTLSTPQVIGLIGDNGSGKTTLLRILAKEIEDYDGLVNSEGETLGYMPQEVSFDGCAYFGEFMEEKIEGNKKYKFESALRMLDYHSFDEYQLIETLSGGEKLKLFLASVISQDPSLLLLDEPTNHLDVDTILALSEYLSNYGGRAIIVSHDRAFLDSVVTGIWELDDGKFREYKGNYADYEEEKEKALEIERQVYVGWTKKKAQLEKLISLERTKGASGNVGAAEKRYSREVEKTEVKDPFRNKDIPGLKLDGASHSGKLIVDIKNLSKSFGDKHILEGVSLEIRGVEKIWLYGKNGSGKTTILQEVEQLVESGQMENASIRLGNNLDIGYYAQTQSVLNFEATLEDELQRLGKVHWESAISMLSRLQFNKSDWERKVKTL</sequence>
<dbReference type="AlphaFoldDB" id="A0A2M7X3F6"/>
<dbReference type="EMBL" id="PFWY01000079">
    <property type="protein sequence ID" value="PJA40706.1"/>
    <property type="molecule type" value="Genomic_DNA"/>
</dbReference>
<organism evidence="4 5">
    <name type="scientific">candidate division WWE3 bacterium CG_4_9_14_3_um_filter_34_6</name>
    <dbReference type="NCBI Taxonomy" id="1975079"/>
    <lineage>
        <taxon>Bacteria</taxon>
        <taxon>Katanobacteria</taxon>
    </lineage>
</organism>
<accession>A0A2M7X3F6</accession>
<evidence type="ECO:0000256" key="2">
    <source>
        <dbReference type="ARBA" id="ARBA00022840"/>
    </source>
</evidence>
<evidence type="ECO:0000313" key="4">
    <source>
        <dbReference type="EMBL" id="PJA40706.1"/>
    </source>
</evidence>
<gene>
    <name evidence="4" type="ORF">CO178_01695</name>
</gene>
<keyword evidence="2" id="KW-0067">ATP-binding</keyword>
<dbReference type="Proteomes" id="UP000230683">
    <property type="component" value="Unassembled WGS sequence"/>
</dbReference>
<dbReference type="InterPro" id="IPR003593">
    <property type="entry name" value="AAA+_ATPase"/>
</dbReference>
<feature type="non-terminal residue" evidence="4">
    <location>
        <position position="402"/>
    </location>
</feature>
<name>A0A2M7X3F6_UNCKA</name>
<reference evidence="5" key="1">
    <citation type="submission" date="2017-09" db="EMBL/GenBank/DDBJ databases">
        <title>Depth-based differentiation of microbial function through sediment-hosted aquifers and enrichment of novel symbionts in the deep terrestrial subsurface.</title>
        <authorList>
            <person name="Probst A.J."/>
            <person name="Ladd B."/>
            <person name="Jarett J.K."/>
            <person name="Geller-Mcgrath D.E."/>
            <person name="Sieber C.M.K."/>
            <person name="Emerson J.B."/>
            <person name="Anantharaman K."/>
            <person name="Thomas B.C."/>
            <person name="Malmstrom R."/>
            <person name="Stieglmeier M."/>
            <person name="Klingl A."/>
            <person name="Woyke T."/>
            <person name="Ryan C.M."/>
            <person name="Banfield J.F."/>
        </authorList>
    </citation>
    <scope>NUCLEOTIDE SEQUENCE [LARGE SCALE GENOMIC DNA]</scope>
</reference>
<dbReference type="InterPro" id="IPR003439">
    <property type="entry name" value="ABC_transporter-like_ATP-bd"/>
</dbReference>